<dbReference type="Pfam" id="PF13191">
    <property type="entry name" value="AAA_16"/>
    <property type="match status" value="1"/>
</dbReference>
<dbReference type="InterPro" id="IPR000719">
    <property type="entry name" value="Prot_kinase_dom"/>
</dbReference>
<evidence type="ECO:0000256" key="3">
    <source>
        <dbReference type="ARBA" id="ARBA00022777"/>
    </source>
</evidence>
<sequence>MTHVAEPLYSALSLSGYTLAECIYQGTQTVVYRAMETATQRPVVVKLLVQEYPSFADLVQFRNQYTVARNLPIAGIVHPLSLETWGNSYALVMEDCGEIDLEQYAQQYPMALADSLDIAVQLATIVHHLHQHQVMHKDIKPTNILIHPVSKQIKLIDFSLASLLPRETQTIQSPQRLEGTLAYMAPEQTGRMNRGIDYRTDFYALGVTLYQLLTGRLPFISQDPLELIHCHLAQMPMAVDQVNPSIPTTVATIVATLMAKNAENRYQSALGLKYDLEECLSQWRGQGKIAEFALRQRDLVNRFLLPEKLYGRETEIQALLNAFNRVTLSTSELMLVAGFSGIGKTAVVNEVHKPITRQRGYFIKGKFDQFNRNIPLSAFLQALQDLMGQLISESDAQLATWKAHILDAVGKNGQVLIDVIPGLQQIIGHQPPVIALSGEAAQTRFNQLFQSFIEVFSTVKHPLVIFLDDLQWADTTSLQLIKLLVTNNRYCLLIGAYRDNEVSSVHPLMLAVDELKQSRAIVNTIPLKPLAFDDTNHLIADTLQCSTDLARPLTTLVDGKTRGNPFFTTRFLKALYEDGLLSFDQAESHWKCDLSQVKAMALTDDVVEFMVAQLQKLPLETQQILKLAACVGNQFDLNTLAVVVEKTVDDVAQALWQALKEGVVLPTSQVYKFFQFETNHRKREINPTYQFLHDRVQQAAYCLIQADKKQTTHLKIGKLLLDATDVADNLFSIVNHWNMGAALVTDVSDRAQLCQLNLKAADKAKRATAYDAAYRYAVVGIQSLGAESWQTNYELTLALHDLATESAYLKGDFANSQRWAHIVLKHAKNILDKVQVQEINLLAYTAQKRTSDAIEIGLKSLERLNISIPSTPTQGDIQTAWAEVGALIAQTKIESLCELPQMADNSSLAALRILNSMAATVYLTQPQLFPLIVLAQVKLSLLNGNTPVSAGAYARYSFMLCSKIKDIELGYTFGRLALSLAQKFNDKAINTRVLLMVGALTLPWKVHLRESIPLLKTAYLSGLESGNLDGAALSRYYESQSSYIIGGRLQELAKKVATHSQQIRGIKQQLHLYNNDLLHQVILNLLGTSKEPYRIVGEVFDETKMLAQYHASSNVLGLFCLYLHKAMLCYWFGEWATSIEYTTEAANYLAGSTAQATIPLFYVYDSLARLTQYPEVAKVQQDSILVQVNENQEKIGHWAKHAPMNFQHKYDLVLAEQHHYLGERAIAIDLYERAIAGAKTHGYIQEEALGNELAARFYLNWGKENVAAIYMQEAYYGYSRWGAKAKVADLERRYPELLRPILKQTTRPMNIFESKDLVHSTLRLKTDVNSFNQIFDFASILQASQALSCDMPLHELLNQLIQIILQNSGGDLCVLLLPNQSGELQVRATATLEAVQLTTEPVNNNPNLPIKLIQYVKNGREAIVIDDLETDLPVIDPYLKQRQPKSLLCLPIFNQGNLIGVVYLENSFVSCVFTEERIVILNFLCTQAAISLENAQLYQQARVREQAMQRQSIALVQLSKSVSVSQGRLTDAYREITETVAQLLDVERVSIWLLDPENSKIRCVSLFEAAQRQHSSTNTELLRVDYPAYFSAILAEPILSVEDAWHDPRTYEFKHGYLGVFNIVSMLDAGFNLDGEISGIICCETIGKKRVWNQSEQAFIQSVANLIALAVEANYKQENAKQLKLALADLEQSQLQLVQSEKMSALGNLVSGIAHEINNPIGCILGNVDTTEEYFSDLLGLLDRYAQQFPDPGPEIANELTALDLDYIREDLPKLMRAMQDSSDRITDISSSLRIFSRADTETRQVFDLHKGLDSTILILRHRLKVNKYRPDIAIIKEYGDIPDVNCFPGQLNQVFMNILANAIDALDEASQRLSAAELAAHAPHISIRTEVDSPQHVKVFIADNGPGIPENIKGNIFDTLFTTKSVGKGTGLGLAISHQIVTETHLGSLTVESEMGKGTQFCIRLPILAD</sequence>
<dbReference type="SUPFAM" id="SSF52540">
    <property type="entry name" value="P-loop containing nucleoside triphosphate hydrolases"/>
    <property type="match status" value="1"/>
</dbReference>
<evidence type="ECO:0000256" key="2">
    <source>
        <dbReference type="ARBA" id="ARBA00012438"/>
    </source>
</evidence>
<keyword evidence="3" id="KW-0808">Transferase</keyword>
<dbReference type="InterPro" id="IPR011009">
    <property type="entry name" value="Kinase-like_dom_sf"/>
</dbReference>
<organism evidence="7 8">
    <name type="scientific">Leptothoe kymatousa TAU-MAC 1615</name>
    <dbReference type="NCBI Taxonomy" id="2364775"/>
    <lineage>
        <taxon>Bacteria</taxon>
        <taxon>Bacillati</taxon>
        <taxon>Cyanobacteriota</taxon>
        <taxon>Cyanophyceae</taxon>
        <taxon>Nodosilineales</taxon>
        <taxon>Cymatolegaceae</taxon>
        <taxon>Leptothoe</taxon>
        <taxon>Leptothoe kymatousa</taxon>
    </lineage>
</organism>
<proteinExistence type="predicted"/>
<evidence type="ECO:0000259" key="6">
    <source>
        <dbReference type="PROSITE" id="PS50109"/>
    </source>
</evidence>
<reference evidence="7 8" key="1">
    <citation type="journal article" date="2021" name="Mar. Drugs">
        <title>Genome Reduction and Secondary Metabolism of the Marine Sponge-Associated Cyanobacterium Leptothoe.</title>
        <authorList>
            <person name="Konstantinou D."/>
            <person name="Popin R.V."/>
            <person name="Fewer D.P."/>
            <person name="Sivonen K."/>
            <person name="Gkelis S."/>
        </authorList>
    </citation>
    <scope>NUCLEOTIDE SEQUENCE [LARGE SCALE GENOMIC DNA]</scope>
    <source>
        <strain evidence="7 8">TAU-MAC 1615</strain>
    </source>
</reference>
<dbReference type="EMBL" id="JADOER010000010">
    <property type="protein sequence ID" value="MBT9312848.1"/>
    <property type="molecule type" value="Genomic_DNA"/>
</dbReference>
<evidence type="ECO:0000313" key="7">
    <source>
        <dbReference type="EMBL" id="MBT9312848.1"/>
    </source>
</evidence>
<dbReference type="PRINTS" id="PR00344">
    <property type="entry name" value="BCTRLSENSOR"/>
</dbReference>
<dbReference type="PANTHER" id="PTHR43642">
    <property type="entry name" value="HYBRID SIGNAL TRANSDUCTION HISTIDINE KINASE G"/>
    <property type="match status" value="1"/>
</dbReference>
<dbReference type="InterPro" id="IPR005467">
    <property type="entry name" value="His_kinase_dom"/>
</dbReference>
<dbReference type="InterPro" id="IPR003018">
    <property type="entry name" value="GAF"/>
</dbReference>
<keyword evidence="8" id="KW-1185">Reference proteome</keyword>
<dbReference type="SMART" id="SM00220">
    <property type="entry name" value="S_TKc"/>
    <property type="match status" value="1"/>
</dbReference>
<evidence type="ECO:0000256" key="4">
    <source>
        <dbReference type="ARBA" id="ARBA00023012"/>
    </source>
</evidence>
<dbReference type="InterPro" id="IPR003594">
    <property type="entry name" value="HATPase_dom"/>
</dbReference>
<dbReference type="InterPro" id="IPR041664">
    <property type="entry name" value="AAA_16"/>
</dbReference>
<dbReference type="InterPro" id="IPR027417">
    <property type="entry name" value="P-loop_NTPase"/>
</dbReference>
<comment type="catalytic activity">
    <reaction evidence="1">
        <text>ATP + protein L-histidine = ADP + protein N-phospho-L-histidine.</text>
        <dbReference type="EC" id="2.7.13.3"/>
    </reaction>
</comment>
<dbReference type="Pfam" id="PF00069">
    <property type="entry name" value="Pkinase"/>
    <property type="match status" value="1"/>
</dbReference>
<comment type="caution">
    <text evidence="7">The sequence shown here is derived from an EMBL/GenBank/DDBJ whole genome shotgun (WGS) entry which is preliminary data.</text>
</comment>
<dbReference type="SUPFAM" id="SSF47384">
    <property type="entry name" value="Homodimeric domain of signal transducing histidine kinase"/>
    <property type="match status" value="1"/>
</dbReference>
<dbReference type="Gene3D" id="1.10.510.10">
    <property type="entry name" value="Transferase(Phosphotransferase) domain 1"/>
    <property type="match status" value="1"/>
</dbReference>
<dbReference type="Pfam" id="PF01590">
    <property type="entry name" value="GAF"/>
    <property type="match status" value="2"/>
</dbReference>
<evidence type="ECO:0000313" key="8">
    <source>
        <dbReference type="Proteomes" id="UP001196661"/>
    </source>
</evidence>
<name>A0ABS5Y4T7_9CYAN</name>
<dbReference type="InterPro" id="IPR008271">
    <property type="entry name" value="Ser/Thr_kinase_AS"/>
</dbReference>
<dbReference type="InterPro" id="IPR004358">
    <property type="entry name" value="Sig_transdc_His_kin-like_C"/>
</dbReference>
<dbReference type="Gene3D" id="3.30.565.10">
    <property type="entry name" value="Histidine kinase-like ATPase, C-terminal domain"/>
    <property type="match status" value="1"/>
</dbReference>
<dbReference type="Pfam" id="PF02518">
    <property type="entry name" value="HATPase_c"/>
    <property type="match status" value="1"/>
</dbReference>
<dbReference type="EC" id="2.7.13.3" evidence="2"/>
<evidence type="ECO:0000256" key="1">
    <source>
        <dbReference type="ARBA" id="ARBA00000085"/>
    </source>
</evidence>
<dbReference type="PROSITE" id="PS50109">
    <property type="entry name" value="HIS_KIN"/>
    <property type="match status" value="1"/>
</dbReference>
<dbReference type="Gene3D" id="3.30.450.40">
    <property type="match status" value="2"/>
</dbReference>
<feature type="domain" description="Protein kinase" evidence="5">
    <location>
        <begin position="17"/>
        <end position="280"/>
    </location>
</feature>
<dbReference type="PROSITE" id="PS50011">
    <property type="entry name" value="PROTEIN_KINASE_DOM"/>
    <property type="match status" value="1"/>
</dbReference>
<dbReference type="RefSeq" id="WP_215618751.1">
    <property type="nucleotide sequence ID" value="NZ_JADOER010000010.1"/>
</dbReference>
<dbReference type="InterPro" id="IPR036890">
    <property type="entry name" value="HATPase_C_sf"/>
</dbReference>
<keyword evidence="4" id="KW-0902">Two-component regulatory system</keyword>
<dbReference type="CDD" id="cd14014">
    <property type="entry name" value="STKc_PknB_like"/>
    <property type="match status" value="1"/>
</dbReference>
<dbReference type="Proteomes" id="UP001196661">
    <property type="component" value="Unassembled WGS sequence"/>
</dbReference>
<dbReference type="SMART" id="SM00065">
    <property type="entry name" value="GAF"/>
    <property type="match status" value="2"/>
</dbReference>
<dbReference type="Gene3D" id="3.40.50.300">
    <property type="entry name" value="P-loop containing nucleotide triphosphate hydrolases"/>
    <property type="match status" value="1"/>
</dbReference>
<dbReference type="InterPro" id="IPR036097">
    <property type="entry name" value="HisK_dim/P_sf"/>
</dbReference>
<dbReference type="Gene3D" id="1.10.287.130">
    <property type="match status" value="1"/>
</dbReference>
<dbReference type="InterPro" id="IPR029016">
    <property type="entry name" value="GAF-like_dom_sf"/>
</dbReference>
<dbReference type="PROSITE" id="PS00108">
    <property type="entry name" value="PROTEIN_KINASE_ST"/>
    <property type="match status" value="1"/>
</dbReference>
<protein>
    <recommendedName>
        <fullName evidence="2">histidine kinase</fullName>
        <ecNumber evidence="2">2.7.13.3</ecNumber>
    </recommendedName>
</protein>
<gene>
    <name evidence="7" type="ORF">IXB28_11570</name>
</gene>
<keyword evidence="3" id="KW-0418">Kinase</keyword>
<dbReference type="SUPFAM" id="SSF56112">
    <property type="entry name" value="Protein kinase-like (PK-like)"/>
    <property type="match status" value="1"/>
</dbReference>
<evidence type="ECO:0000259" key="5">
    <source>
        <dbReference type="PROSITE" id="PS50011"/>
    </source>
</evidence>
<dbReference type="PANTHER" id="PTHR43642:SF1">
    <property type="entry name" value="HYBRID SIGNAL TRANSDUCTION HISTIDINE KINASE G"/>
    <property type="match status" value="1"/>
</dbReference>
<accession>A0ABS5Y4T7</accession>
<feature type="domain" description="Histidine kinase" evidence="6">
    <location>
        <begin position="1712"/>
        <end position="1970"/>
    </location>
</feature>
<dbReference type="SUPFAM" id="SSF55781">
    <property type="entry name" value="GAF domain-like"/>
    <property type="match status" value="2"/>
</dbReference>
<dbReference type="InterPro" id="IPR053159">
    <property type="entry name" value="Hybrid_Histidine_Kinase"/>
</dbReference>
<dbReference type="SUPFAM" id="SSF55874">
    <property type="entry name" value="ATPase domain of HSP90 chaperone/DNA topoisomerase II/histidine kinase"/>
    <property type="match status" value="1"/>
</dbReference>
<dbReference type="SMART" id="SM00387">
    <property type="entry name" value="HATPase_c"/>
    <property type="match status" value="1"/>
</dbReference>